<organism evidence="3 4">
    <name type="scientific">Podospora fimiseda</name>
    <dbReference type="NCBI Taxonomy" id="252190"/>
    <lineage>
        <taxon>Eukaryota</taxon>
        <taxon>Fungi</taxon>
        <taxon>Dikarya</taxon>
        <taxon>Ascomycota</taxon>
        <taxon>Pezizomycotina</taxon>
        <taxon>Sordariomycetes</taxon>
        <taxon>Sordariomycetidae</taxon>
        <taxon>Sordariales</taxon>
        <taxon>Podosporaceae</taxon>
        <taxon>Podospora</taxon>
    </lineage>
</organism>
<evidence type="ECO:0000313" key="3">
    <source>
        <dbReference type="EMBL" id="KAK4224478.1"/>
    </source>
</evidence>
<keyword evidence="2" id="KW-1133">Transmembrane helix</keyword>
<protein>
    <submittedName>
        <fullName evidence="3">Uncharacterized protein</fullName>
    </submittedName>
</protein>
<feature type="transmembrane region" description="Helical" evidence="2">
    <location>
        <begin position="31"/>
        <end position="52"/>
    </location>
</feature>
<accession>A0AAN7GU63</accession>
<evidence type="ECO:0000256" key="2">
    <source>
        <dbReference type="SAM" id="Phobius"/>
    </source>
</evidence>
<reference evidence="3" key="2">
    <citation type="submission" date="2023-05" db="EMBL/GenBank/DDBJ databases">
        <authorList>
            <consortium name="Lawrence Berkeley National Laboratory"/>
            <person name="Steindorff A."/>
            <person name="Hensen N."/>
            <person name="Bonometti L."/>
            <person name="Westerberg I."/>
            <person name="Brannstrom I.O."/>
            <person name="Guillou S."/>
            <person name="Cros-Aarteil S."/>
            <person name="Calhoun S."/>
            <person name="Haridas S."/>
            <person name="Kuo A."/>
            <person name="Mondo S."/>
            <person name="Pangilinan J."/>
            <person name="Riley R."/>
            <person name="Labutti K."/>
            <person name="Andreopoulos B."/>
            <person name="Lipzen A."/>
            <person name="Chen C."/>
            <person name="Yanf M."/>
            <person name="Daum C."/>
            <person name="Ng V."/>
            <person name="Clum A."/>
            <person name="Ohm R."/>
            <person name="Martin F."/>
            <person name="Silar P."/>
            <person name="Natvig D."/>
            <person name="Lalanne C."/>
            <person name="Gautier V."/>
            <person name="Ament-Velasquez S.L."/>
            <person name="Kruys A."/>
            <person name="Hutchinson M.I."/>
            <person name="Powell A.J."/>
            <person name="Barry K."/>
            <person name="Miller A.N."/>
            <person name="Grigoriev I.V."/>
            <person name="Debuchy R."/>
            <person name="Gladieux P."/>
            <person name="Thoren M.H."/>
            <person name="Johannesson H."/>
        </authorList>
    </citation>
    <scope>NUCLEOTIDE SEQUENCE</scope>
    <source>
        <strain evidence="3">CBS 990.96</strain>
    </source>
</reference>
<dbReference type="AlphaFoldDB" id="A0AAN7GU63"/>
<keyword evidence="4" id="KW-1185">Reference proteome</keyword>
<gene>
    <name evidence="3" type="ORF">QBC38DRAFT_485374</name>
</gene>
<keyword evidence="2" id="KW-0812">Transmembrane</keyword>
<feature type="transmembrane region" description="Helical" evidence="2">
    <location>
        <begin position="574"/>
        <end position="593"/>
    </location>
</feature>
<evidence type="ECO:0000256" key="1">
    <source>
        <dbReference type="SAM" id="MobiDB-lite"/>
    </source>
</evidence>
<dbReference type="EMBL" id="MU865391">
    <property type="protein sequence ID" value="KAK4224478.1"/>
    <property type="molecule type" value="Genomic_DNA"/>
</dbReference>
<keyword evidence="2" id="KW-0472">Membrane</keyword>
<feature type="compositionally biased region" description="Polar residues" evidence="1">
    <location>
        <begin position="628"/>
        <end position="649"/>
    </location>
</feature>
<sequence length="675" mass="76153">MGVYIKKYLWHNHKKPLLSSWQLTLLDNESIPFIALVALMLAYAQARLWTIIRYGVRKVTRPIQLADNENPTSLSRLTQKDAILELFAALFNIGKRANKSRSMATISPWFGVGAIINFLVFVVLGALVPWALTGGLETPVVQTDPTRRISSMYTAEYVARPPRQTPMDRWLERDDQTPSKMYQKCWFNITDGVADVCEDERGILLDRPEVHSSRGGKCPYFKDACITGILPLQLEYINLTVRDLGINSNSNQLLSRRLTCAPLNITEFLRPDESSNTTWIQFGDISNLTVPSSNLEWHQLRQQITFADGRRRLDIDHPTKFQQTQATPSLQFWEEPSHRVIENMNPEGDDAELFVALFDAGGAVYNRPIDDPLFSAHLKLKTGYVTRYLPDYDYTAIACLEQQRICVPGNGCTPYTYYTSMLRQCLWLGKCPSRDLSQCYPDPKEFEKWKDFKVDGLLEACDTLVGLGKVSRKMYGQSPAVMLASSQPDLDNGIESRITTYIDPVEQWTLEVKAWFETSLLSARQIALKKGFQGSFVSEIVIGDTPHYVGKYLPSGKSGVGVLLKDGDYTNIDFAGFLLTIVAVIFIAGLSHARRIKYGLIWVYGKMDLFRSVVSRLCLRTSSFEMEPPSRTNSINSVSSQTPLQPGQQQRRESDLHVQVDGVELGAPPQAALSW</sequence>
<comment type="caution">
    <text evidence="3">The sequence shown here is derived from an EMBL/GenBank/DDBJ whole genome shotgun (WGS) entry which is preliminary data.</text>
</comment>
<feature type="transmembrane region" description="Helical" evidence="2">
    <location>
        <begin position="109"/>
        <end position="132"/>
    </location>
</feature>
<reference evidence="3" key="1">
    <citation type="journal article" date="2023" name="Mol. Phylogenet. Evol.">
        <title>Genome-scale phylogeny and comparative genomics of the fungal order Sordariales.</title>
        <authorList>
            <person name="Hensen N."/>
            <person name="Bonometti L."/>
            <person name="Westerberg I."/>
            <person name="Brannstrom I.O."/>
            <person name="Guillou S."/>
            <person name="Cros-Aarteil S."/>
            <person name="Calhoun S."/>
            <person name="Haridas S."/>
            <person name="Kuo A."/>
            <person name="Mondo S."/>
            <person name="Pangilinan J."/>
            <person name="Riley R."/>
            <person name="LaButti K."/>
            <person name="Andreopoulos B."/>
            <person name="Lipzen A."/>
            <person name="Chen C."/>
            <person name="Yan M."/>
            <person name="Daum C."/>
            <person name="Ng V."/>
            <person name="Clum A."/>
            <person name="Steindorff A."/>
            <person name="Ohm R.A."/>
            <person name="Martin F."/>
            <person name="Silar P."/>
            <person name="Natvig D.O."/>
            <person name="Lalanne C."/>
            <person name="Gautier V."/>
            <person name="Ament-Velasquez S.L."/>
            <person name="Kruys A."/>
            <person name="Hutchinson M.I."/>
            <person name="Powell A.J."/>
            <person name="Barry K."/>
            <person name="Miller A.N."/>
            <person name="Grigoriev I.V."/>
            <person name="Debuchy R."/>
            <person name="Gladieux P."/>
            <person name="Hiltunen Thoren M."/>
            <person name="Johannesson H."/>
        </authorList>
    </citation>
    <scope>NUCLEOTIDE SEQUENCE</scope>
    <source>
        <strain evidence="3">CBS 990.96</strain>
    </source>
</reference>
<evidence type="ECO:0000313" key="4">
    <source>
        <dbReference type="Proteomes" id="UP001301958"/>
    </source>
</evidence>
<dbReference type="Proteomes" id="UP001301958">
    <property type="component" value="Unassembled WGS sequence"/>
</dbReference>
<feature type="region of interest" description="Disordered" evidence="1">
    <location>
        <begin position="628"/>
        <end position="655"/>
    </location>
</feature>
<proteinExistence type="predicted"/>
<name>A0AAN7GU63_9PEZI</name>